<comment type="cofactor">
    <cofactor evidence="1">
        <name>Zn(2+)</name>
        <dbReference type="ChEBI" id="CHEBI:29105"/>
    </cofactor>
</comment>
<dbReference type="InterPro" id="IPR050570">
    <property type="entry name" value="Cell_wall_metabolism_enzyme"/>
</dbReference>
<evidence type="ECO:0000256" key="2">
    <source>
        <dbReference type="ARBA" id="ARBA00022670"/>
    </source>
</evidence>
<feature type="domain" description="M23ase beta-sheet core" evidence="7">
    <location>
        <begin position="305"/>
        <end position="402"/>
    </location>
</feature>
<keyword evidence="6" id="KW-0482">Metalloprotease</keyword>
<dbReference type="EMBL" id="WSSB01000009">
    <property type="protein sequence ID" value="MXR37417.1"/>
    <property type="molecule type" value="Genomic_DNA"/>
</dbReference>
<sequence length="445" mass="48482">MDYHKLRALPQKLTRFFISHKLAWMGAAAALPLFGIVTTVAVAAGPGNNTEQSITVEQVSERLSLPEFKRTSIDKTPYWREAQMQRGDTLSHVLSRLGIQDGEARKFLYSSPLSKDLLKLKAGATLSVQTNDNGDLYTLRFLNDDENGEQVLVLLEQINGVWQASADPLPTETIQTIRSASVRTSATGALAQAGVPVEVRAQLADIFADQFDLDALRRDDKINLVYQTLLFNGMPISTGNIEAVEIIKGGVSHQAFYFAFDNESGAYFDAQGLPLKKGFSVQAVKNARISSGYGFRFHPILKRMRMHKGIDYAAGSGTPIYAPSDASVLSVERQSGYGNVVKLAHSQKITTLYAHMSRFAQGLRAGQQIKAGDVIGYVGSTGRSTGPHLHMEVMIAGQTVNPSTTTLPARGLSAAQRQTFKRDSSQLAANLKLLRSLPVNVAQLD</sequence>
<protein>
    <submittedName>
        <fullName evidence="9">Peptidoglycan DD-metalloendopeptidase family protein</fullName>
    </submittedName>
</protein>
<keyword evidence="10" id="KW-1185">Reference proteome</keyword>
<dbReference type="InterPro" id="IPR016047">
    <property type="entry name" value="M23ase_b-sheet_dom"/>
</dbReference>
<proteinExistence type="predicted"/>
<accession>A0A845BL76</accession>
<dbReference type="Proteomes" id="UP000467214">
    <property type="component" value="Unassembled WGS sequence"/>
</dbReference>
<evidence type="ECO:0000256" key="1">
    <source>
        <dbReference type="ARBA" id="ARBA00001947"/>
    </source>
</evidence>
<dbReference type="Pfam" id="PF22310">
    <property type="entry name" value="NMB0315_dom_I"/>
    <property type="match status" value="1"/>
</dbReference>
<evidence type="ECO:0000256" key="6">
    <source>
        <dbReference type="ARBA" id="ARBA00023049"/>
    </source>
</evidence>
<keyword evidence="3" id="KW-0479">Metal-binding</keyword>
<dbReference type="GO" id="GO:0046872">
    <property type="term" value="F:metal ion binding"/>
    <property type="evidence" value="ECO:0007669"/>
    <property type="project" value="UniProtKB-KW"/>
</dbReference>
<feature type="domain" description="DD-carboxypeptidase/endopeptidase Mpg-like N-terminal" evidence="8">
    <location>
        <begin position="78"/>
        <end position="160"/>
    </location>
</feature>
<evidence type="ECO:0000313" key="9">
    <source>
        <dbReference type="EMBL" id="MXR37417.1"/>
    </source>
</evidence>
<reference evidence="9 10" key="1">
    <citation type="submission" date="2019-12" db="EMBL/GenBank/DDBJ databases">
        <title>Neisseriaceae gen. nov. sp. Genome sequencing and assembly.</title>
        <authorList>
            <person name="Liu Z."/>
            <person name="Li A."/>
        </authorList>
    </citation>
    <scope>NUCLEOTIDE SEQUENCE [LARGE SCALE GENOMIC DNA]</scope>
    <source>
        <strain evidence="9 10">B2N2-7</strain>
    </source>
</reference>
<dbReference type="InterPro" id="IPR054512">
    <property type="entry name" value="NMB0315-like_N"/>
</dbReference>
<comment type="caution">
    <text evidence="9">The sequence shown here is derived from an EMBL/GenBank/DDBJ whole genome shotgun (WGS) entry which is preliminary data.</text>
</comment>
<dbReference type="AlphaFoldDB" id="A0A845BL76"/>
<organism evidence="9 10">
    <name type="scientific">Craterilacuibacter sinensis</name>
    <dbReference type="NCBI Taxonomy" id="2686017"/>
    <lineage>
        <taxon>Bacteria</taxon>
        <taxon>Pseudomonadati</taxon>
        <taxon>Pseudomonadota</taxon>
        <taxon>Betaproteobacteria</taxon>
        <taxon>Neisseriales</taxon>
        <taxon>Neisseriaceae</taxon>
        <taxon>Craterilacuibacter</taxon>
    </lineage>
</organism>
<evidence type="ECO:0000256" key="3">
    <source>
        <dbReference type="ARBA" id="ARBA00022723"/>
    </source>
</evidence>
<keyword evidence="2" id="KW-0645">Protease</keyword>
<name>A0A845BL76_9NEIS</name>
<dbReference type="RefSeq" id="WP_160796972.1">
    <property type="nucleotide sequence ID" value="NZ_WSSB01000009.1"/>
</dbReference>
<evidence type="ECO:0000256" key="4">
    <source>
        <dbReference type="ARBA" id="ARBA00022801"/>
    </source>
</evidence>
<evidence type="ECO:0000259" key="7">
    <source>
        <dbReference type="Pfam" id="PF01551"/>
    </source>
</evidence>
<dbReference type="PANTHER" id="PTHR21666:SF288">
    <property type="entry name" value="CELL DIVISION PROTEIN YTFB"/>
    <property type="match status" value="1"/>
</dbReference>
<dbReference type="Gene3D" id="3.10.450.350">
    <property type="match status" value="2"/>
</dbReference>
<gene>
    <name evidence="9" type="ORF">GQF02_10570</name>
</gene>
<dbReference type="Gene3D" id="2.70.70.10">
    <property type="entry name" value="Glucose Permease (Domain IIA)"/>
    <property type="match status" value="1"/>
</dbReference>
<dbReference type="GO" id="GO:0006508">
    <property type="term" value="P:proteolysis"/>
    <property type="evidence" value="ECO:0007669"/>
    <property type="project" value="UniProtKB-KW"/>
</dbReference>
<evidence type="ECO:0000313" key="10">
    <source>
        <dbReference type="Proteomes" id="UP000467214"/>
    </source>
</evidence>
<dbReference type="GO" id="GO:0004222">
    <property type="term" value="F:metalloendopeptidase activity"/>
    <property type="evidence" value="ECO:0007669"/>
    <property type="project" value="TreeGrafter"/>
</dbReference>
<dbReference type="CDD" id="cd12797">
    <property type="entry name" value="M23_peptidase"/>
    <property type="match status" value="1"/>
</dbReference>
<keyword evidence="4" id="KW-0378">Hydrolase</keyword>
<dbReference type="SUPFAM" id="SSF51261">
    <property type="entry name" value="Duplicated hybrid motif"/>
    <property type="match status" value="1"/>
</dbReference>
<dbReference type="PANTHER" id="PTHR21666">
    <property type="entry name" value="PEPTIDASE-RELATED"/>
    <property type="match status" value="1"/>
</dbReference>
<dbReference type="Pfam" id="PF01551">
    <property type="entry name" value="Peptidase_M23"/>
    <property type="match status" value="1"/>
</dbReference>
<evidence type="ECO:0000259" key="8">
    <source>
        <dbReference type="Pfam" id="PF22310"/>
    </source>
</evidence>
<evidence type="ECO:0000256" key="5">
    <source>
        <dbReference type="ARBA" id="ARBA00022833"/>
    </source>
</evidence>
<dbReference type="InterPro" id="IPR011055">
    <property type="entry name" value="Dup_hybrid_motif"/>
</dbReference>
<keyword evidence="5" id="KW-0862">Zinc</keyword>